<reference evidence="2" key="1">
    <citation type="submission" date="2022-12" db="EMBL/GenBank/DDBJ databases">
        <title>Genome assemblies of Blomia tropicalis.</title>
        <authorList>
            <person name="Cui Y."/>
        </authorList>
    </citation>
    <scope>NUCLEOTIDE SEQUENCE</scope>
    <source>
        <tissue evidence="2">Adult mites</tissue>
    </source>
</reference>
<proteinExistence type="predicted"/>
<dbReference type="AlphaFoldDB" id="A0A9Q0M640"/>
<feature type="region of interest" description="Disordered" evidence="1">
    <location>
        <begin position="153"/>
        <end position="201"/>
    </location>
</feature>
<evidence type="ECO:0000313" key="3">
    <source>
        <dbReference type="Proteomes" id="UP001142055"/>
    </source>
</evidence>
<dbReference type="Proteomes" id="UP001142055">
    <property type="component" value="Chromosome 2"/>
</dbReference>
<evidence type="ECO:0000256" key="1">
    <source>
        <dbReference type="SAM" id="MobiDB-lite"/>
    </source>
</evidence>
<evidence type="ECO:0000313" key="2">
    <source>
        <dbReference type="EMBL" id="KAJ6219328.1"/>
    </source>
</evidence>
<dbReference type="EMBL" id="JAPWDV010000002">
    <property type="protein sequence ID" value="KAJ6219328.1"/>
    <property type="molecule type" value="Genomic_DNA"/>
</dbReference>
<gene>
    <name evidence="2" type="ORF">RDWZM_005140</name>
</gene>
<name>A0A9Q0M640_BLOTA</name>
<sequence length="217" mass="25264">MINVTPLNLLNLAQLALISKLLINKSLSNMQSRQTKVDDINRTLGTYTKLNPFDNGSPSKITSNHIHPNRLKLNYHNRTNTISNRNSIRKATKKSTNRSKANKVKQPILVLPYMTNEDKIQFFDFDQHLMLENRTIVDKPNKRQRTQPVWVRLLDGKSSSSRQSIDEPKDYDEEEMQEKDEDENDANQKNDDEDKDQRTALSISQLFRNILHHSHQT</sequence>
<accession>A0A9Q0M640</accession>
<feature type="compositionally biased region" description="Acidic residues" evidence="1">
    <location>
        <begin position="169"/>
        <end position="185"/>
    </location>
</feature>
<organism evidence="2 3">
    <name type="scientific">Blomia tropicalis</name>
    <name type="common">Mite</name>
    <dbReference type="NCBI Taxonomy" id="40697"/>
    <lineage>
        <taxon>Eukaryota</taxon>
        <taxon>Metazoa</taxon>
        <taxon>Ecdysozoa</taxon>
        <taxon>Arthropoda</taxon>
        <taxon>Chelicerata</taxon>
        <taxon>Arachnida</taxon>
        <taxon>Acari</taxon>
        <taxon>Acariformes</taxon>
        <taxon>Sarcoptiformes</taxon>
        <taxon>Astigmata</taxon>
        <taxon>Glycyphagoidea</taxon>
        <taxon>Echimyopodidae</taxon>
        <taxon>Blomia</taxon>
    </lineage>
</organism>
<feature type="compositionally biased region" description="Basic and acidic residues" evidence="1">
    <location>
        <begin position="186"/>
        <end position="198"/>
    </location>
</feature>
<protein>
    <submittedName>
        <fullName evidence="2">Uncharacterized protein</fullName>
    </submittedName>
</protein>
<comment type="caution">
    <text evidence="2">The sequence shown here is derived from an EMBL/GenBank/DDBJ whole genome shotgun (WGS) entry which is preliminary data.</text>
</comment>
<keyword evidence="3" id="KW-1185">Reference proteome</keyword>